<dbReference type="InterPro" id="IPR003658">
    <property type="entry name" value="Anti-sigma_ant"/>
</dbReference>
<dbReference type="Proteomes" id="UP000318509">
    <property type="component" value="Unassembled WGS sequence"/>
</dbReference>
<feature type="domain" description="STAS" evidence="3">
    <location>
        <begin position="22"/>
        <end position="126"/>
    </location>
</feature>
<accession>A0A537K5J3</accession>
<dbReference type="CDD" id="cd07043">
    <property type="entry name" value="STAS_anti-anti-sigma_factors"/>
    <property type="match status" value="1"/>
</dbReference>
<dbReference type="EMBL" id="VBAK01000105">
    <property type="protein sequence ID" value="TMI91035.1"/>
    <property type="molecule type" value="Genomic_DNA"/>
</dbReference>
<dbReference type="PANTHER" id="PTHR33495:SF2">
    <property type="entry name" value="ANTI-SIGMA FACTOR ANTAGONIST TM_1081-RELATED"/>
    <property type="match status" value="1"/>
</dbReference>
<dbReference type="Gene3D" id="3.30.750.24">
    <property type="entry name" value="STAS domain"/>
    <property type="match status" value="1"/>
</dbReference>
<organism evidence="4 5">
    <name type="scientific">Candidatus Segetimicrobium genomatis</name>
    <dbReference type="NCBI Taxonomy" id="2569760"/>
    <lineage>
        <taxon>Bacteria</taxon>
        <taxon>Bacillati</taxon>
        <taxon>Candidatus Sysuimicrobiota</taxon>
        <taxon>Candidatus Sysuimicrobiia</taxon>
        <taxon>Candidatus Sysuimicrobiales</taxon>
        <taxon>Candidatus Segetimicrobiaceae</taxon>
        <taxon>Candidatus Segetimicrobium</taxon>
    </lineage>
</organism>
<dbReference type="PANTHER" id="PTHR33495">
    <property type="entry name" value="ANTI-SIGMA FACTOR ANTAGONIST TM_1081-RELATED-RELATED"/>
    <property type="match status" value="1"/>
</dbReference>
<evidence type="ECO:0000256" key="2">
    <source>
        <dbReference type="RuleBase" id="RU003749"/>
    </source>
</evidence>
<dbReference type="InterPro" id="IPR002645">
    <property type="entry name" value="STAS_dom"/>
</dbReference>
<dbReference type="NCBIfam" id="TIGR00377">
    <property type="entry name" value="ant_ant_sig"/>
    <property type="match status" value="1"/>
</dbReference>
<gene>
    <name evidence="4" type="ORF">E6H00_04940</name>
</gene>
<comment type="caution">
    <text evidence="4">The sequence shown here is derived from an EMBL/GenBank/DDBJ whole genome shotgun (WGS) entry which is preliminary data.</text>
</comment>
<dbReference type="PROSITE" id="PS50801">
    <property type="entry name" value="STAS"/>
    <property type="match status" value="1"/>
</dbReference>
<comment type="similarity">
    <text evidence="1 2">Belongs to the anti-sigma-factor antagonist family.</text>
</comment>
<name>A0A537K5J3_9BACT</name>
<evidence type="ECO:0000313" key="5">
    <source>
        <dbReference type="Proteomes" id="UP000318509"/>
    </source>
</evidence>
<evidence type="ECO:0000313" key="4">
    <source>
        <dbReference type="EMBL" id="TMI91035.1"/>
    </source>
</evidence>
<reference evidence="4 5" key="1">
    <citation type="journal article" date="2019" name="Nat. Microbiol.">
        <title>Mediterranean grassland soil C-N compound turnover is dependent on rainfall and depth, and is mediated by genomically divergent microorganisms.</title>
        <authorList>
            <person name="Diamond S."/>
            <person name="Andeer P.F."/>
            <person name="Li Z."/>
            <person name="Crits-Christoph A."/>
            <person name="Burstein D."/>
            <person name="Anantharaman K."/>
            <person name="Lane K.R."/>
            <person name="Thomas B.C."/>
            <person name="Pan C."/>
            <person name="Northen T.R."/>
            <person name="Banfield J.F."/>
        </authorList>
    </citation>
    <scope>NUCLEOTIDE SEQUENCE [LARGE SCALE GENOMIC DNA]</scope>
    <source>
        <strain evidence="4">NP_3</strain>
    </source>
</reference>
<dbReference type="SUPFAM" id="SSF52091">
    <property type="entry name" value="SpoIIaa-like"/>
    <property type="match status" value="1"/>
</dbReference>
<sequence>MNRRGHAAGATVAGRRQTGEGLTLWVEDAGQATVLRLSGNLDHDTAPILRNALEPAVDSSKNVVLDMSNVTRIDAAGFRVLETCDQRARRHGCRVILAAPSPYVGRLLRLLKLDQVIPVSPAVPNA</sequence>
<proteinExistence type="inferred from homology"/>
<dbReference type="GO" id="GO:0043856">
    <property type="term" value="F:anti-sigma factor antagonist activity"/>
    <property type="evidence" value="ECO:0007669"/>
    <property type="project" value="InterPro"/>
</dbReference>
<protein>
    <recommendedName>
        <fullName evidence="2">Anti-sigma factor antagonist</fullName>
    </recommendedName>
</protein>
<evidence type="ECO:0000259" key="3">
    <source>
        <dbReference type="PROSITE" id="PS50801"/>
    </source>
</evidence>
<dbReference type="Pfam" id="PF01740">
    <property type="entry name" value="STAS"/>
    <property type="match status" value="1"/>
</dbReference>
<dbReference type="AlphaFoldDB" id="A0A537K5J3"/>
<dbReference type="InterPro" id="IPR036513">
    <property type="entry name" value="STAS_dom_sf"/>
</dbReference>
<evidence type="ECO:0000256" key="1">
    <source>
        <dbReference type="ARBA" id="ARBA00009013"/>
    </source>
</evidence>